<evidence type="ECO:0000313" key="3">
    <source>
        <dbReference type="Proteomes" id="UP000694395"/>
    </source>
</evidence>
<dbReference type="Pfam" id="PF05347">
    <property type="entry name" value="Complex1_LYR"/>
    <property type="match status" value="1"/>
</dbReference>
<sequence>MFATVRMASSRLPVAALTLKQVIQIYRQNVLGLYRNMMRTIRQVPDEGDRKDLRYWASDEFKINKNATNQVRYGKANANMHHDELQSSLALANIKK</sequence>
<evidence type="ECO:0000259" key="1">
    <source>
        <dbReference type="Pfam" id="PF05347"/>
    </source>
</evidence>
<reference evidence="2" key="3">
    <citation type="submission" date="2025-09" db="UniProtKB">
        <authorList>
            <consortium name="Ensembl"/>
        </authorList>
    </citation>
    <scope>IDENTIFICATION</scope>
</reference>
<name>A0A8C7T192_ONCMY</name>
<evidence type="ECO:0000313" key="2">
    <source>
        <dbReference type="Ensembl" id="ENSOMYP00000073381.1"/>
    </source>
</evidence>
<dbReference type="GeneTree" id="ENSGT00970000193844"/>
<dbReference type="AlphaFoldDB" id="A0A8C7T192"/>
<keyword evidence="3" id="KW-1185">Reference proteome</keyword>
<accession>A0A8C7T192</accession>
<dbReference type="InterPro" id="IPR008011">
    <property type="entry name" value="Complex1_LYR_dom"/>
</dbReference>
<dbReference type="InterPro" id="IPR045293">
    <property type="entry name" value="Complex1_LYR_LYRM2"/>
</dbReference>
<feature type="domain" description="Complex 1 LYR protein" evidence="1">
    <location>
        <begin position="28"/>
        <end position="72"/>
    </location>
</feature>
<dbReference type="Proteomes" id="UP000694395">
    <property type="component" value="Chromosome 8"/>
</dbReference>
<proteinExistence type="predicted"/>
<dbReference type="CDD" id="cd20262">
    <property type="entry name" value="Complex1_LYR_LYRM2"/>
    <property type="match status" value="1"/>
</dbReference>
<reference evidence="2" key="2">
    <citation type="submission" date="2025-08" db="UniProtKB">
        <authorList>
            <consortium name="Ensembl"/>
        </authorList>
    </citation>
    <scope>IDENTIFICATION</scope>
</reference>
<dbReference type="Ensembl" id="ENSOMYT00000079910.2">
    <property type="protein sequence ID" value="ENSOMYP00000073381.1"/>
    <property type="gene ID" value="ENSOMYG00000033931.2"/>
</dbReference>
<organism evidence="2 3">
    <name type="scientific">Oncorhynchus mykiss</name>
    <name type="common">Rainbow trout</name>
    <name type="synonym">Salmo gairdneri</name>
    <dbReference type="NCBI Taxonomy" id="8022"/>
    <lineage>
        <taxon>Eukaryota</taxon>
        <taxon>Metazoa</taxon>
        <taxon>Chordata</taxon>
        <taxon>Craniata</taxon>
        <taxon>Vertebrata</taxon>
        <taxon>Euteleostomi</taxon>
        <taxon>Actinopterygii</taxon>
        <taxon>Neopterygii</taxon>
        <taxon>Teleostei</taxon>
        <taxon>Protacanthopterygii</taxon>
        <taxon>Salmoniformes</taxon>
        <taxon>Salmonidae</taxon>
        <taxon>Salmoninae</taxon>
        <taxon>Oncorhynchus</taxon>
    </lineage>
</organism>
<reference evidence="2" key="1">
    <citation type="submission" date="2020-07" db="EMBL/GenBank/DDBJ databases">
        <title>A long reads based de novo assembly of the rainbow trout Arlee double haploid line genome.</title>
        <authorList>
            <person name="Gao G."/>
            <person name="Palti Y."/>
        </authorList>
    </citation>
    <scope>NUCLEOTIDE SEQUENCE [LARGE SCALE GENOMIC DNA]</scope>
</reference>
<protein>
    <recommendedName>
        <fullName evidence="1">Complex 1 LYR protein domain-containing protein</fullName>
    </recommendedName>
</protein>